<gene>
    <name evidence="2" type="ORF">ERS852411_00253</name>
</gene>
<protein>
    <submittedName>
        <fullName evidence="2">Uncharacterized protein</fullName>
    </submittedName>
</protein>
<sequence length="365" mass="42992">MMNEKHSSVCYIFREGAFSPVKEGKPFRNDFGLDLFQYKGAVYEGRTGLHLCPLQEAEYLDLFIKSHGGIEQVQQIITRSLERTGLSPRYARPDEKKKDIFPPKEKDENRVFAKDLMGNKHYYYRFYNENGIELYTMEKKREFFQTIYVPCDGFMVGIDQRHRLEEILKWLPTLKQGIRGEIERVFNESMGDPKRWADLGFANLLGRYYEAKRHNIPLEAERRQREERWAAEREAERRQREQEQQARYDAAIREAEKDILAGKEVVNREVNGKALIMQLFREHEIPVPLKTQGWIINALHSIRYSPESGQWDYRYYKGSRDSTKMFELLPKLSAAIQTKQQFEERGEASPEAPAAVAEDEQDMEL</sequence>
<dbReference type="RefSeq" id="WP_243282745.1">
    <property type="nucleotide sequence ID" value="NZ_JADPFI010000214.1"/>
</dbReference>
<dbReference type="Proteomes" id="UP000095746">
    <property type="component" value="Unassembled WGS sequence"/>
</dbReference>
<feature type="region of interest" description="Disordered" evidence="1">
    <location>
        <begin position="338"/>
        <end position="365"/>
    </location>
</feature>
<accession>A0A173YLC5</accession>
<reference evidence="2 3" key="1">
    <citation type="submission" date="2015-09" db="EMBL/GenBank/DDBJ databases">
        <authorList>
            <consortium name="Pathogen Informatics"/>
        </authorList>
    </citation>
    <scope>NUCLEOTIDE SEQUENCE [LARGE SCALE GENOMIC DNA]</scope>
    <source>
        <strain evidence="2 3">2789STDY5608854</strain>
    </source>
</reference>
<name>A0A173YLC5_FLAPL</name>
<dbReference type="AlphaFoldDB" id="A0A173YLC5"/>
<proteinExistence type="predicted"/>
<organism evidence="2 3">
    <name type="scientific">Flavonifractor plautii</name>
    <name type="common">Fusobacterium plautii</name>
    <dbReference type="NCBI Taxonomy" id="292800"/>
    <lineage>
        <taxon>Bacteria</taxon>
        <taxon>Bacillati</taxon>
        <taxon>Bacillota</taxon>
        <taxon>Clostridia</taxon>
        <taxon>Eubacteriales</taxon>
        <taxon>Oscillospiraceae</taxon>
        <taxon>Flavonifractor</taxon>
    </lineage>
</organism>
<dbReference type="EMBL" id="CYZT01000007">
    <property type="protein sequence ID" value="CUN64892.1"/>
    <property type="molecule type" value="Genomic_DNA"/>
</dbReference>
<evidence type="ECO:0000313" key="3">
    <source>
        <dbReference type="Proteomes" id="UP000095746"/>
    </source>
</evidence>
<evidence type="ECO:0000313" key="2">
    <source>
        <dbReference type="EMBL" id="CUN64892.1"/>
    </source>
</evidence>
<evidence type="ECO:0000256" key="1">
    <source>
        <dbReference type="SAM" id="MobiDB-lite"/>
    </source>
</evidence>